<keyword evidence="12" id="KW-0175">Coiled coil</keyword>
<keyword evidence="6" id="KW-0808">Transferase</keyword>
<keyword evidence="16" id="KW-1185">Reference proteome</keyword>
<keyword evidence="4" id="KW-0285">Flavoprotein</keyword>
<dbReference type="InterPro" id="IPR000014">
    <property type="entry name" value="PAS"/>
</dbReference>
<evidence type="ECO:0000256" key="8">
    <source>
        <dbReference type="ARBA" id="ARBA00022741"/>
    </source>
</evidence>
<evidence type="ECO:0000256" key="2">
    <source>
        <dbReference type="ARBA" id="ARBA00012438"/>
    </source>
</evidence>
<dbReference type="PROSITE" id="PS50112">
    <property type="entry name" value="PAS"/>
    <property type="match status" value="1"/>
</dbReference>
<dbReference type="InterPro" id="IPR000700">
    <property type="entry name" value="PAS-assoc_C"/>
</dbReference>
<organism evidence="15 16">
    <name type="scientific">Pararoseomonas baculiformis</name>
    <dbReference type="NCBI Taxonomy" id="2820812"/>
    <lineage>
        <taxon>Bacteria</taxon>
        <taxon>Pseudomonadati</taxon>
        <taxon>Pseudomonadota</taxon>
        <taxon>Alphaproteobacteria</taxon>
        <taxon>Acetobacterales</taxon>
        <taxon>Acetobacteraceae</taxon>
        <taxon>Pararoseomonas</taxon>
    </lineage>
</organism>
<dbReference type="EMBL" id="JAGIZB010000016">
    <property type="protein sequence ID" value="MBP0446357.1"/>
    <property type="molecule type" value="Genomic_DNA"/>
</dbReference>
<evidence type="ECO:0000256" key="12">
    <source>
        <dbReference type="SAM" id="Coils"/>
    </source>
</evidence>
<evidence type="ECO:0000256" key="3">
    <source>
        <dbReference type="ARBA" id="ARBA00022553"/>
    </source>
</evidence>
<dbReference type="PROSITE" id="PS50113">
    <property type="entry name" value="PAC"/>
    <property type="match status" value="1"/>
</dbReference>
<evidence type="ECO:0000313" key="15">
    <source>
        <dbReference type="EMBL" id="MBP0446357.1"/>
    </source>
</evidence>
<reference evidence="15 16" key="1">
    <citation type="submission" date="2021-03" db="EMBL/GenBank/DDBJ databases">
        <authorList>
            <person name="So Y."/>
        </authorList>
    </citation>
    <scope>NUCLEOTIDE SEQUENCE [LARGE SCALE GENOMIC DNA]</scope>
    <source>
        <strain evidence="15 16">SSH11</strain>
    </source>
</reference>
<dbReference type="SUPFAM" id="SSF55785">
    <property type="entry name" value="PYP-like sensor domain (PAS domain)"/>
    <property type="match status" value="1"/>
</dbReference>
<dbReference type="Gene3D" id="3.30.450.20">
    <property type="entry name" value="PAS domain"/>
    <property type="match status" value="1"/>
</dbReference>
<feature type="domain" description="PAC" evidence="14">
    <location>
        <begin position="104"/>
        <end position="156"/>
    </location>
</feature>
<dbReference type="CDD" id="cd00130">
    <property type="entry name" value="PAS"/>
    <property type="match status" value="1"/>
</dbReference>
<dbReference type="Pfam" id="PF07536">
    <property type="entry name" value="HWE_HK"/>
    <property type="match status" value="1"/>
</dbReference>
<sequence>MTTFSPDHAAAASARIAALEAEVLRLRGQAEQARRILESATEYAIFSLDFTGGITDWNTGARRILGYDAAEILGRSGEVFFTHEDREQGAFVAELCNALEEGRAINERWHVRKDGSRFWASGMMLPLLDREGRPQGFLNILRDGTDLHDRMQRKATLLAEMQHRVKNILTLAQSLAVQTQRYAKTPASFQADFTARLVALARSHDVLTANEWSGAPLDEILRRSLAPHGGPPSRVSLHGLPFRLPSTTAITLGLAFHELATNATKYGALSTPEGQLEVRWDLQRGLDGQRGLRIAWRERGGPPVTPPERQGFGSRLLEEGLAYQLGGTVRLRFAPEGLECEICFPLPQQAMPDLDRPRSSP</sequence>
<protein>
    <recommendedName>
        <fullName evidence="2">histidine kinase</fullName>
        <ecNumber evidence="2">2.7.13.3</ecNumber>
    </recommendedName>
</protein>
<keyword evidence="3" id="KW-0597">Phosphoprotein</keyword>
<evidence type="ECO:0000256" key="1">
    <source>
        <dbReference type="ARBA" id="ARBA00000085"/>
    </source>
</evidence>
<feature type="domain" description="PAS" evidence="13">
    <location>
        <begin position="29"/>
        <end position="102"/>
    </location>
</feature>
<evidence type="ECO:0000256" key="5">
    <source>
        <dbReference type="ARBA" id="ARBA00022643"/>
    </source>
</evidence>
<dbReference type="Pfam" id="PF00989">
    <property type="entry name" value="PAS"/>
    <property type="match status" value="1"/>
</dbReference>
<dbReference type="SMART" id="SM00911">
    <property type="entry name" value="HWE_HK"/>
    <property type="match status" value="1"/>
</dbReference>
<keyword evidence="5" id="KW-0288">FMN</keyword>
<dbReference type="EC" id="2.7.13.3" evidence="2"/>
<gene>
    <name evidence="15" type="ORF">J8J14_16405</name>
</gene>
<keyword evidence="7" id="KW-0677">Repeat</keyword>
<dbReference type="PANTHER" id="PTHR41523">
    <property type="entry name" value="TWO-COMPONENT SYSTEM SENSOR PROTEIN"/>
    <property type="match status" value="1"/>
</dbReference>
<dbReference type="NCBIfam" id="TIGR00229">
    <property type="entry name" value="sensory_box"/>
    <property type="match status" value="1"/>
</dbReference>
<keyword evidence="11" id="KW-0843">Virulence</keyword>
<comment type="catalytic activity">
    <reaction evidence="1">
        <text>ATP + protein L-histidine = ADP + protein N-phospho-L-histidine.</text>
        <dbReference type="EC" id="2.7.13.3"/>
    </reaction>
</comment>
<evidence type="ECO:0000256" key="9">
    <source>
        <dbReference type="ARBA" id="ARBA00022777"/>
    </source>
</evidence>
<accession>A0ABS4AH47</accession>
<evidence type="ECO:0000256" key="6">
    <source>
        <dbReference type="ARBA" id="ARBA00022679"/>
    </source>
</evidence>
<dbReference type="InterPro" id="IPR035965">
    <property type="entry name" value="PAS-like_dom_sf"/>
</dbReference>
<evidence type="ECO:0000259" key="14">
    <source>
        <dbReference type="PROSITE" id="PS50113"/>
    </source>
</evidence>
<dbReference type="Gene3D" id="3.30.565.10">
    <property type="entry name" value="Histidine kinase-like ATPase, C-terminal domain"/>
    <property type="match status" value="1"/>
</dbReference>
<dbReference type="InterPro" id="IPR011102">
    <property type="entry name" value="Sig_transdc_His_kinase_HWE"/>
</dbReference>
<evidence type="ECO:0000259" key="13">
    <source>
        <dbReference type="PROSITE" id="PS50112"/>
    </source>
</evidence>
<keyword evidence="10" id="KW-0067">ATP-binding</keyword>
<evidence type="ECO:0000256" key="7">
    <source>
        <dbReference type="ARBA" id="ARBA00022737"/>
    </source>
</evidence>
<name>A0ABS4AH47_9PROT</name>
<dbReference type="SMART" id="SM00091">
    <property type="entry name" value="PAS"/>
    <property type="match status" value="1"/>
</dbReference>
<dbReference type="InterPro" id="IPR013767">
    <property type="entry name" value="PAS_fold"/>
</dbReference>
<keyword evidence="8" id="KW-0547">Nucleotide-binding</keyword>
<evidence type="ECO:0000256" key="10">
    <source>
        <dbReference type="ARBA" id="ARBA00022840"/>
    </source>
</evidence>
<feature type="coiled-coil region" evidence="12">
    <location>
        <begin position="9"/>
        <end position="36"/>
    </location>
</feature>
<evidence type="ECO:0000313" key="16">
    <source>
        <dbReference type="Proteomes" id="UP000681594"/>
    </source>
</evidence>
<dbReference type="PANTHER" id="PTHR41523:SF8">
    <property type="entry name" value="ETHYLENE RESPONSE SENSOR PROTEIN"/>
    <property type="match status" value="1"/>
</dbReference>
<proteinExistence type="predicted"/>
<dbReference type="Proteomes" id="UP000681594">
    <property type="component" value="Unassembled WGS sequence"/>
</dbReference>
<dbReference type="InterPro" id="IPR036890">
    <property type="entry name" value="HATPase_C_sf"/>
</dbReference>
<keyword evidence="9" id="KW-0418">Kinase</keyword>
<dbReference type="RefSeq" id="WP_209380625.1">
    <property type="nucleotide sequence ID" value="NZ_JAGIZB010000016.1"/>
</dbReference>
<evidence type="ECO:0000256" key="11">
    <source>
        <dbReference type="ARBA" id="ARBA00023026"/>
    </source>
</evidence>
<comment type="caution">
    <text evidence="15">The sequence shown here is derived from an EMBL/GenBank/DDBJ whole genome shotgun (WGS) entry which is preliminary data.</text>
</comment>
<evidence type="ECO:0000256" key="4">
    <source>
        <dbReference type="ARBA" id="ARBA00022630"/>
    </source>
</evidence>